<dbReference type="Proteomes" id="UP001151699">
    <property type="component" value="Chromosome A"/>
</dbReference>
<evidence type="ECO:0000259" key="3">
    <source>
        <dbReference type="PROSITE" id="PS51762"/>
    </source>
</evidence>
<dbReference type="OrthoDB" id="4781at2759"/>
<feature type="signal peptide" evidence="2">
    <location>
        <begin position="1"/>
        <end position="16"/>
    </location>
</feature>
<keyword evidence="5" id="KW-1185">Reference proteome</keyword>
<feature type="chain" id="PRO_5040452625" evidence="2">
    <location>
        <begin position="17"/>
        <end position="376"/>
    </location>
</feature>
<protein>
    <submittedName>
        <fullName evidence="4">Beta-1,3-glucan-binding protein</fullName>
    </submittedName>
</protein>
<dbReference type="InterPro" id="IPR013320">
    <property type="entry name" value="ConA-like_dom_sf"/>
</dbReference>
<reference evidence="4" key="1">
    <citation type="submission" date="2022-07" db="EMBL/GenBank/DDBJ databases">
        <authorList>
            <person name="Trinca V."/>
            <person name="Uliana J.V.C."/>
            <person name="Torres T.T."/>
            <person name="Ward R.J."/>
            <person name="Monesi N."/>
        </authorList>
    </citation>
    <scope>NUCLEOTIDE SEQUENCE</scope>
    <source>
        <strain evidence="4">HSMRA1968</strain>
        <tissue evidence="4">Whole embryos</tissue>
    </source>
</reference>
<dbReference type="GO" id="GO:0005975">
    <property type="term" value="P:carbohydrate metabolic process"/>
    <property type="evidence" value="ECO:0007669"/>
    <property type="project" value="InterPro"/>
</dbReference>
<dbReference type="GO" id="GO:0004553">
    <property type="term" value="F:hydrolase activity, hydrolyzing O-glycosyl compounds"/>
    <property type="evidence" value="ECO:0007669"/>
    <property type="project" value="InterPro"/>
</dbReference>
<sequence>MLSLLVLCAVIYYGNGAEQTCLPTRTTASGNLAPQTICSGDLIFSDDFDFFDFKKWEHENTLGGGGNWEFQWYTNNRTNSYTENGRLFILPTLLAERTGEGFLSSGVLNIHGGSPADQCSNPAFYGCERGGSPANIINPIISARMRSISSFSFKYGRLEVRAKLPAGDWLWPALWLLPRYNAYGTWPSSGEIDLMESRGNRNLVLHGVNIGTEQVGSTLHFGPSVDFNGYPTAHFTRNSAPGNGFNNDFHRYQMEWTPERITFRVDDVELGTIHAGTGFWNRAQFGTNFPGMSNPWRHGEIMAPFDQEFYIIMNNAVGGVAYFPDEASNPGGKPWSNTSPQASTDFWNGRGQWLPTWNLGTTDPALVVDYVRVWAL</sequence>
<evidence type="ECO:0000313" key="4">
    <source>
        <dbReference type="EMBL" id="KAJ6646998.1"/>
    </source>
</evidence>
<dbReference type="AlphaFoldDB" id="A0A9Q0NB15"/>
<organism evidence="4 5">
    <name type="scientific">Pseudolycoriella hygida</name>
    <dbReference type="NCBI Taxonomy" id="35572"/>
    <lineage>
        <taxon>Eukaryota</taxon>
        <taxon>Metazoa</taxon>
        <taxon>Ecdysozoa</taxon>
        <taxon>Arthropoda</taxon>
        <taxon>Hexapoda</taxon>
        <taxon>Insecta</taxon>
        <taxon>Pterygota</taxon>
        <taxon>Neoptera</taxon>
        <taxon>Endopterygota</taxon>
        <taxon>Diptera</taxon>
        <taxon>Nematocera</taxon>
        <taxon>Sciaroidea</taxon>
        <taxon>Sciaridae</taxon>
        <taxon>Pseudolycoriella</taxon>
    </lineage>
</organism>
<evidence type="ECO:0000256" key="2">
    <source>
        <dbReference type="SAM" id="SignalP"/>
    </source>
</evidence>
<dbReference type="PANTHER" id="PTHR10963:SF55">
    <property type="entry name" value="GLYCOSIDE HYDROLASE FAMILY 16 PROTEIN"/>
    <property type="match status" value="1"/>
</dbReference>
<name>A0A9Q0NB15_9DIPT</name>
<comment type="similarity">
    <text evidence="1">Belongs to the glycosyl hydrolase 16 family.</text>
</comment>
<dbReference type="Pfam" id="PF00722">
    <property type="entry name" value="Glyco_hydro_16"/>
    <property type="match status" value="1"/>
</dbReference>
<dbReference type="CDD" id="cd08024">
    <property type="entry name" value="GH16_CCF"/>
    <property type="match status" value="1"/>
</dbReference>
<feature type="domain" description="GH16" evidence="3">
    <location>
        <begin position="26"/>
        <end position="376"/>
    </location>
</feature>
<gene>
    <name evidence="4" type="primary">BGBP_3</name>
    <name evidence="4" type="ORF">Bhyg_02216</name>
</gene>
<evidence type="ECO:0000313" key="5">
    <source>
        <dbReference type="Proteomes" id="UP001151699"/>
    </source>
</evidence>
<keyword evidence="2" id="KW-0732">Signal</keyword>
<dbReference type="InterPro" id="IPR000757">
    <property type="entry name" value="Beta-glucanase-like"/>
</dbReference>
<dbReference type="SUPFAM" id="SSF49899">
    <property type="entry name" value="Concanavalin A-like lectins/glucanases"/>
    <property type="match status" value="1"/>
</dbReference>
<dbReference type="Gene3D" id="2.60.120.200">
    <property type="match status" value="1"/>
</dbReference>
<proteinExistence type="inferred from homology"/>
<dbReference type="PANTHER" id="PTHR10963">
    <property type="entry name" value="GLYCOSYL HYDROLASE-RELATED"/>
    <property type="match status" value="1"/>
</dbReference>
<comment type="caution">
    <text evidence="4">The sequence shown here is derived from an EMBL/GenBank/DDBJ whole genome shotgun (WGS) entry which is preliminary data.</text>
</comment>
<accession>A0A9Q0NB15</accession>
<dbReference type="EMBL" id="WJQU01000001">
    <property type="protein sequence ID" value="KAJ6646998.1"/>
    <property type="molecule type" value="Genomic_DNA"/>
</dbReference>
<dbReference type="PROSITE" id="PS51762">
    <property type="entry name" value="GH16_2"/>
    <property type="match status" value="1"/>
</dbReference>
<evidence type="ECO:0000256" key="1">
    <source>
        <dbReference type="ARBA" id="ARBA00006865"/>
    </source>
</evidence>
<dbReference type="FunFam" id="2.60.120.200:FF:000217">
    <property type="entry name" value="Gram-negative bacteria-binding protein"/>
    <property type="match status" value="1"/>
</dbReference>
<dbReference type="InterPro" id="IPR050546">
    <property type="entry name" value="Glycosyl_Hydrlase_16"/>
</dbReference>